<dbReference type="STRING" id="1522368.IN07_16890"/>
<keyword evidence="8" id="KW-0274">FAD</keyword>
<evidence type="ECO:0000256" key="3">
    <source>
        <dbReference type="ARBA" id="ARBA00008040"/>
    </source>
</evidence>
<keyword evidence="10 16" id="KW-0560">Oxidoreductase</keyword>
<dbReference type="FunFam" id="3.50.50.60:FF:000009">
    <property type="entry name" value="Succinate dehydrogenase flavoprotein subunit"/>
    <property type="match status" value="1"/>
</dbReference>
<dbReference type="PANTHER" id="PTHR11632:SF53">
    <property type="entry name" value="SUCCINATE DEHYDROGENASE FLAVOPROTEIN SUBUNIT"/>
    <property type="match status" value="1"/>
</dbReference>
<evidence type="ECO:0000256" key="6">
    <source>
        <dbReference type="ARBA" id="ARBA00022475"/>
    </source>
</evidence>
<comment type="caution">
    <text evidence="16">The sequence shown here is derived from an EMBL/GenBank/DDBJ whole genome shotgun (WGS) entry which is preliminary data.</text>
</comment>
<evidence type="ECO:0000256" key="4">
    <source>
        <dbReference type="ARBA" id="ARBA00012792"/>
    </source>
</evidence>
<evidence type="ECO:0000256" key="8">
    <source>
        <dbReference type="ARBA" id="ARBA00022827"/>
    </source>
</evidence>
<dbReference type="GO" id="GO:0033765">
    <property type="term" value="F:steroid dehydrogenase activity, acting on the CH-CH group of donors"/>
    <property type="evidence" value="ECO:0007669"/>
    <property type="project" value="UniProtKB-ARBA"/>
</dbReference>
<evidence type="ECO:0000256" key="9">
    <source>
        <dbReference type="ARBA" id="ARBA00022982"/>
    </source>
</evidence>
<dbReference type="InterPro" id="IPR003953">
    <property type="entry name" value="FAD-dep_OxRdtase_2_FAD-bd"/>
</dbReference>
<dbReference type="GO" id="GO:0008177">
    <property type="term" value="F:succinate dehydrogenase (quinone) activity"/>
    <property type="evidence" value="ECO:0007669"/>
    <property type="project" value="UniProtKB-EC"/>
</dbReference>
<accession>A0A098Y4M9</accession>
<reference evidence="16 17" key="1">
    <citation type="submission" date="2014-07" db="EMBL/GenBank/DDBJ databases">
        <title>Biosystematic studies on Modestobacter strains isolated from extreme hyper-arid desert soil and from historic building.</title>
        <authorList>
            <person name="Bukarasam K."/>
            <person name="Bull A."/>
            <person name="Girard G."/>
            <person name="van Wezel G."/>
            <person name="Goodfellow M."/>
        </authorList>
    </citation>
    <scope>NUCLEOTIDE SEQUENCE [LARGE SCALE GENOMIC DNA]</scope>
    <source>
        <strain evidence="16 17">KNN45-2b</strain>
    </source>
</reference>
<protein>
    <recommendedName>
        <fullName evidence="4">succinate dehydrogenase</fullName>
        <ecNumber evidence="4">1.3.5.1</ecNumber>
    </recommendedName>
</protein>
<dbReference type="Pfam" id="PF02910">
    <property type="entry name" value="Succ_DH_flav_C"/>
    <property type="match status" value="1"/>
</dbReference>
<evidence type="ECO:0000256" key="13">
    <source>
        <dbReference type="PIRSR" id="PIRSR630664-50"/>
    </source>
</evidence>
<dbReference type="GO" id="GO:0009055">
    <property type="term" value="F:electron transfer activity"/>
    <property type="evidence" value="ECO:0007669"/>
    <property type="project" value="TreeGrafter"/>
</dbReference>
<comment type="subcellular location">
    <subcellularLocation>
        <location evidence="2">Cell membrane</location>
        <topology evidence="2">Peripheral membrane protein</topology>
        <orientation evidence="2">Cytoplasmic side</orientation>
    </subcellularLocation>
</comment>
<dbReference type="InterPro" id="IPR015939">
    <property type="entry name" value="Fum_Rdtase/Succ_DH_flav-like_C"/>
</dbReference>
<evidence type="ECO:0000259" key="14">
    <source>
        <dbReference type="Pfam" id="PF00890"/>
    </source>
</evidence>
<feature type="domain" description="Fumarate reductase/succinate dehydrogenase flavoprotein-like C-terminal" evidence="15">
    <location>
        <begin position="513"/>
        <end position="647"/>
    </location>
</feature>
<evidence type="ECO:0000313" key="17">
    <source>
        <dbReference type="Proteomes" id="UP000029713"/>
    </source>
</evidence>
<dbReference type="AlphaFoldDB" id="A0A098Y4M9"/>
<keyword evidence="5" id="KW-0813">Transport</keyword>
<dbReference type="Gene3D" id="1.20.58.100">
    <property type="entry name" value="Fumarate reductase/succinate dehydrogenase flavoprotein-like, C-terminal domain"/>
    <property type="match status" value="1"/>
</dbReference>
<dbReference type="InterPro" id="IPR011280">
    <property type="entry name" value="Succ_DH/Fum_Rdt_flav_su"/>
</dbReference>
<keyword evidence="11" id="KW-0472">Membrane</keyword>
<dbReference type="PRINTS" id="PR00368">
    <property type="entry name" value="FADPNR"/>
</dbReference>
<evidence type="ECO:0000256" key="11">
    <source>
        <dbReference type="ARBA" id="ARBA00023136"/>
    </source>
</evidence>
<dbReference type="SUPFAM" id="SSF46977">
    <property type="entry name" value="Succinate dehydrogenase/fumarate reductase flavoprotein C-terminal domain"/>
    <property type="match status" value="1"/>
</dbReference>
<dbReference type="InterPro" id="IPR027477">
    <property type="entry name" value="Succ_DH/fumarate_Rdtase_cat_sf"/>
</dbReference>
<gene>
    <name evidence="16" type="primary">sdhA</name>
    <name evidence="16" type="ORF">IN07_16890</name>
</gene>
<dbReference type="FunFam" id="1.20.58.100:FF:000003">
    <property type="entry name" value="Succinate dehydrogenase flavoprotein subunit"/>
    <property type="match status" value="1"/>
</dbReference>
<comment type="catalytic activity">
    <reaction evidence="12">
        <text>a quinone + succinate = fumarate + a quinol</text>
        <dbReference type="Rhea" id="RHEA:40523"/>
        <dbReference type="ChEBI" id="CHEBI:24646"/>
        <dbReference type="ChEBI" id="CHEBI:29806"/>
        <dbReference type="ChEBI" id="CHEBI:30031"/>
        <dbReference type="ChEBI" id="CHEBI:132124"/>
        <dbReference type="EC" id="1.3.5.1"/>
    </reaction>
</comment>
<dbReference type="FunFam" id="3.90.700.10:FF:000006">
    <property type="entry name" value="Succinate dehydrogenase flavoprotein subunit"/>
    <property type="match status" value="1"/>
</dbReference>
<name>A0A098Y4M9_9ACTN</name>
<dbReference type="EMBL" id="JPMX01000077">
    <property type="protein sequence ID" value="KGH45385.1"/>
    <property type="molecule type" value="Genomic_DNA"/>
</dbReference>
<keyword evidence="9" id="KW-0249">Electron transport</keyword>
<dbReference type="NCBIfam" id="NF005749">
    <property type="entry name" value="PRK07573.1"/>
    <property type="match status" value="1"/>
</dbReference>
<evidence type="ECO:0000313" key="16">
    <source>
        <dbReference type="EMBL" id="KGH45385.1"/>
    </source>
</evidence>
<dbReference type="Proteomes" id="UP000029713">
    <property type="component" value="Unassembled WGS sequence"/>
</dbReference>
<keyword evidence="7" id="KW-0285">Flavoprotein</keyword>
<dbReference type="InterPro" id="IPR036188">
    <property type="entry name" value="FAD/NAD-bd_sf"/>
</dbReference>
<keyword evidence="17" id="KW-1185">Reference proteome</keyword>
<evidence type="ECO:0000256" key="7">
    <source>
        <dbReference type="ARBA" id="ARBA00022630"/>
    </source>
</evidence>
<dbReference type="SUPFAM" id="SSF56425">
    <property type="entry name" value="Succinate dehydrogenase/fumarate reductase flavoprotein, catalytic domain"/>
    <property type="match status" value="1"/>
</dbReference>
<comment type="cofactor">
    <cofactor evidence="1">
        <name>FAD</name>
        <dbReference type="ChEBI" id="CHEBI:57692"/>
    </cofactor>
</comment>
<dbReference type="EC" id="1.3.5.1" evidence="4"/>
<evidence type="ECO:0000256" key="1">
    <source>
        <dbReference type="ARBA" id="ARBA00001974"/>
    </source>
</evidence>
<dbReference type="Pfam" id="PF00890">
    <property type="entry name" value="FAD_binding_2"/>
    <property type="match status" value="1"/>
</dbReference>
<sequence>MPLELFTVGEPIADTTAPRDVPLPDRWNERKFRARLVNPANRRRLSVIVVGTGLAGGSAAATLAEMGYRVKNFWFQDSPRRAHSVAAQGGINAAKNYRNDGDSVHRLFYDTVKGGDFRSREDNSYRLAEVSAAIIDQAVAQGVPFAREYGGLLDNRSFGGAQVSRTFYARGQTGQQLLYGAYQALERQIGLGNVEQHPRTEMLDLIVVDGKARGIVVRHLITGEITSHFADAVVLASGGYSNVFYLSTNAKGSNVTAAWRAHKRGALFANPCYTQIHPTCIPVSGDYQSKLTLMSESLRNDGRVWVPKERGDTRNPKDIPEDERDYYLERKYPAFGNLVPRDIASRQAKAVCDEGRGVGPNGLGVYLDFSDAIARVGQAAIEAKYGNLFDMYNRITGENAYETGMRIYPAVHYTMGGLWVDYDLSSNIPGLFVIGEANFSDQGANRLGASALMQGLADGYFVLPSTISNYLADGPFPAVDATHPAAVEAEQSVRAQTERLLSINGTRTVASFHRELGKLMWDLCGMERSEPGLRKALDRIPEIRQEFWSNVKVSGEQGIFNQNLEHAGRVADFIELAELMCVDALHRNESCGGHFRAESQTPEGEALRDDENYAYVAAWEYTPEGEPPVLHREALEYEYVHLAQRSYK</sequence>
<dbReference type="OrthoDB" id="9805351at2"/>
<feature type="domain" description="FAD-dependent oxidoreductase 2 FAD-binding" evidence="14">
    <location>
        <begin position="47"/>
        <end position="452"/>
    </location>
</feature>
<comment type="similarity">
    <text evidence="3">Belongs to the FAD-dependent oxidoreductase 2 family. FRD/SDH subfamily.</text>
</comment>
<dbReference type="Gene3D" id="3.50.50.60">
    <property type="entry name" value="FAD/NAD(P)-binding domain"/>
    <property type="match status" value="1"/>
</dbReference>
<evidence type="ECO:0000256" key="10">
    <source>
        <dbReference type="ARBA" id="ARBA00023002"/>
    </source>
</evidence>
<dbReference type="SUPFAM" id="SSF51905">
    <property type="entry name" value="FAD/NAD(P)-binding domain"/>
    <property type="match status" value="1"/>
</dbReference>
<dbReference type="InterPro" id="IPR037099">
    <property type="entry name" value="Fum_R/Succ_DH_flav-like_C_sf"/>
</dbReference>
<dbReference type="GO" id="GO:0050660">
    <property type="term" value="F:flavin adenine dinucleotide binding"/>
    <property type="evidence" value="ECO:0007669"/>
    <property type="project" value="TreeGrafter"/>
</dbReference>
<organism evidence="16 17">
    <name type="scientific">Modestobacter caceresii</name>
    <dbReference type="NCBI Taxonomy" id="1522368"/>
    <lineage>
        <taxon>Bacteria</taxon>
        <taxon>Bacillati</taxon>
        <taxon>Actinomycetota</taxon>
        <taxon>Actinomycetes</taxon>
        <taxon>Geodermatophilales</taxon>
        <taxon>Geodermatophilaceae</taxon>
        <taxon>Modestobacter</taxon>
    </lineage>
</organism>
<dbReference type="GO" id="GO:0005886">
    <property type="term" value="C:plasma membrane"/>
    <property type="evidence" value="ECO:0007669"/>
    <property type="project" value="UniProtKB-SubCell"/>
</dbReference>
<evidence type="ECO:0000256" key="5">
    <source>
        <dbReference type="ARBA" id="ARBA00022448"/>
    </source>
</evidence>
<evidence type="ECO:0000259" key="15">
    <source>
        <dbReference type="Pfam" id="PF02910"/>
    </source>
</evidence>
<dbReference type="GO" id="GO:0009061">
    <property type="term" value="P:anaerobic respiration"/>
    <property type="evidence" value="ECO:0007669"/>
    <property type="project" value="TreeGrafter"/>
</dbReference>
<evidence type="ECO:0000256" key="12">
    <source>
        <dbReference type="ARBA" id="ARBA00049220"/>
    </source>
</evidence>
<dbReference type="PANTHER" id="PTHR11632">
    <property type="entry name" value="SUCCINATE DEHYDROGENASE 2 FLAVOPROTEIN SUBUNIT"/>
    <property type="match status" value="1"/>
</dbReference>
<dbReference type="InterPro" id="IPR030664">
    <property type="entry name" value="SdhA/FrdA/AprA"/>
</dbReference>
<feature type="active site" description="Proton acceptor" evidence="13">
    <location>
        <position position="341"/>
    </location>
</feature>
<evidence type="ECO:0000256" key="2">
    <source>
        <dbReference type="ARBA" id="ARBA00004413"/>
    </source>
</evidence>
<dbReference type="RefSeq" id="WP_036337416.1">
    <property type="nucleotide sequence ID" value="NZ_JPMX01000077.1"/>
</dbReference>
<dbReference type="Gene3D" id="3.90.700.10">
    <property type="entry name" value="Succinate dehydrogenase/fumarate reductase flavoprotein, catalytic domain"/>
    <property type="match status" value="1"/>
</dbReference>
<dbReference type="NCBIfam" id="TIGR01811">
    <property type="entry name" value="sdhA_Bsu"/>
    <property type="match status" value="1"/>
</dbReference>
<proteinExistence type="inferred from homology"/>
<keyword evidence="6" id="KW-1003">Cell membrane</keyword>